<dbReference type="EMBL" id="CADEBD010000424">
    <property type="protein sequence ID" value="CAB3255259.1"/>
    <property type="molecule type" value="Genomic_DNA"/>
</dbReference>
<reference evidence="1 2" key="1">
    <citation type="submission" date="2020-04" db="EMBL/GenBank/DDBJ databases">
        <authorList>
            <person name="Wallbank WR R."/>
            <person name="Pardo Diaz C."/>
            <person name="Kozak K."/>
            <person name="Martin S."/>
            <person name="Jiggins C."/>
            <person name="Moest M."/>
            <person name="Warren A I."/>
            <person name="Byers J.R.P. K."/>
            <person name="Montejo-Kovacevich G."/>
            <person name="Yen C E."/>
        </authorList>
    </citation>
    <scope>NUCLEOTIDE SEQUENCE [LARGE SCALE GENOMIC DNA]</scope>
</reference>
<proteinExistence type="predicted"/>
<name>A0A8S1B8V7_ARCPL</name>
<dbReference type="OrthoDB" id="1470350at2759"/>
<comment type="caution">
    <text evidence="1">The sequence shown here is derived from an EMBL/GenBank/DDBJ whole genome shotgun (WGS) entry which is preliminary data.</text>
</comment>
<evidence type="ECO:0000313" key="1">
    <source>
        <dbReference type="EMBL" id="CAB3255259.1"/>
    </source>
</evidence>
<dbReference type="Proteomes" id="UP000494256">
    <property type="component" value="Unassembled WGS sequence"/>
</dbReference>
<sequence length="66" mass="7826">MRSKCNGLYDYKMSNSGQCIYEFFSYTVASRISATDRCRRRRHLDRVIKFISVVVPDWQPVIRSSM</sequence>
<protein>
    <submittedName>
        <fullName evidence="1">Uncharacterized protein</fullName>
    </submittedName>
</protein>
<gene>
    <name evidence="1" type="ORF">APLA_LOCUS15182</name>
</gene>
<evidence type="ECO:0000313" key="2">
    <source>
        <dbReference type="Proteomes" id="UP000494256"/>
    </source>
</evidence>
<dbReference type="AlphaFoldDB" id="A0A8S1B8V7"/>
<accession>A0A8S1B8V7</accession>
<organism evidence="1 2">
    <name type="scientific">Arctia plantaginis</name>
    <name type="common">Wood tiger moth</name>
    <name type="synonym">Phalaena plantaginis</name>
    <dbReference type="NCBI Taxonomy" id="874455"/>
    <lineage>
        <taxon>Eukaryota</taxon>
        <taxon>Metazoa</taxon>
        <taxon>Ecdysozoa</taxon>
        <taxon>Arthropoda</taxon>
        <taxon>Hexapoda</taxon>
        <taxon>Insecta</taxon>
        <taxon>Pterygota</taxon>
        <taxon>Neoptera</taxon>
        <taxon>Endopterygota</taxon>
        <taxon>Lepidoptera</taxon>
        <taxon>Glossata</taxon>
        <taxon>Ditrysia</taxon>
        <taxon>Noctuoidea</taxon>
        <taxon>Erebidae</taxon>
        <taxon>Arctiinae</taxon>
        <taxon>Arctia</taxon>
    </lineage>
</organism>